<feature type="domain" description="GGDEF" evidence="10">
    <location>
        <begin position="462"/>
        <end position="593"/>
    </location>
</feature>
<evidence type="ECO:0000313" key="11">
    <source>
        <dbReference type="EMBL" id="EQB32836.1"/>
    </source>
</evidence>
<feature type="transmembrane region" description="Helical" evidence="7">
    <location>
        <begin position="37"/>
        <end position="54"/>
    </location>
</feature>
<dbReference type="InterPro" id="IPR000160">
    <property type="entry name" value="GGDEF_dom"/>
</dbReference>
<dbReference type="FunFam" id="3.30.70.270:FF:000001">
    <property type="entry name" value="Diguanylate cyclase domain protein"/>
    <property type="match status" value="1"/>
</dbReference>
<evidence type="ECO:0000259" key="8">
    <source>
        <dbReference type="PROSITE" id="PS50112"/>
    </source>
</evidence>
<dbReference type="InterPro" id="IPR050469">
    <property type="entry name" value="Diguanylate_Cyclase"/>
</dbReference>
<dbReference type="InterPro" id="IPR043128">
    <property type="entry name" value="Rev_trsase/Diguanyl_cyclase"/>
</dbReference>
<organism evidence="11 12">
    <name type="scientific">Sphingobium ummariense RL-3</name>
    <dbReference type="NCBI Taxonomy" id="1346791"/>
    <lineage>
        <taxon>Bacteria</taxon>
        <taxon>Pseudomonadati</taxon>
        <taxon>Pseudomonadota</taxon>
        <taxon>Alphaproteobacteria</taxon>
        <taxon>Sphingomonadales</taxon>
        <taxon>Sphingomonadaceae</taxon>
        <taxon>Sphingobium</taxon>
    </lineage>
</organism>
<dbReference type="Gene3D" id="3.30.70.270">
    <property type="match status" value="1"/>
</dbReference>
<keyword evidence="12" id="KW-1185">Reference proteome</keyword>
<dbReference type="AlphaFoldDB" id="T0J4F8"/>
<protein>
    <recommendedName>
        <fullName evidence="2">diguanylate cyclase</fullName>
        <ecNumber evidence="2">2.7.7.65</ecNumber>
    </recommendedName>
</protein>
<dbReference type="SUPFAM" id="SSF55073">
    <property type="entry name" value="Nucleotide cyclase"/>
    <property type="match status" value="1"/>
</dbReference>
<dbReference type="PROSITE" id="PS50887">
    <property type="entry name" value="GGDEF"/>
    <property type="match status" value="1"/>
</dbReference>
<feature type="transmembrane region" description="Helical" evidence="7">
    <location>
        <begin position="87"/>
        <end position="108"/>
    </location>
</feature>
<evidence type="ECO:0000256" key="3">
    <source>
        <dbReference type="ARBA" id="ARBA00022475"/>
    </source>
</evidence>
<evidence type="ECO:0000259" key="10">
    <source>
        <dbReference type="PROSITE" id="PS50887"/>
    </source>
</evidence>
<dbReference type="OrthoDB" id="9812260at2"/>
<comment type="subcellular location">
    <subcellularLocation>
        <location evidence="1">Cell membrane</location>
        <topology evidence="1">Multi-pass membrane protein</topology>
    </subcellularLocation>
</comment>
<evidence type="ECO:0000256" key="5">
    <source>
        <dbReference type="ARBA" id="ARBA00022989"/>
    </source>
</evidence>
<sequence>MQRPVLRHPRSSLAPFLSGAVYFFAASLTLLTSRFDGGLAFIWIANAFLLAELLTSRPSSWIATLAACAVASALATTLFGMGPVAAVPMAVINMVESLIVAILYRRLVPGRTVMGSMRSLAAFVFALGGVADIVTAAAAAAVAAKVAATPYTLAFVQWYSGHVLGGLTCTPILLMFLQGEVRRWMSETSPRLRLEAVGLLLLFAVLAWAVFYQSRYPLLFVPLLPIVVIAFRVGHLGAAMSVVILGIIGASATIAGVGPLSLIAGSTGERTQFFQLYLAFSFLMSMPIAAELNGRRRLFRLLQESETRYRLMAEHSGDVVFDLSVDGTIRYASAASEEQIGLAPELLVGRSAVTLVDPQDRPIVIAAHRRALERPGTVQTVEFRPALSAVGCDWCEMVIRAVLDERGLPTGVVSTIRDMTRHKARQQALQQVAAVDELTGADTRRAFLEKLETEMRRTRQGGRSCLLLLDLDHFKAINDRHGHGAGDRVLAAFVERLRCGLRGIDSIGRLGGEEFAVLLSDSDIRRASTLCERLRRAVAAEPMAIGDGEAITVTFSAGLVELEGDSASAALEAADKALYRAKHSGRNCLRLAA</sequence>
<dbReference type="InterPro" id="IPR035965">
    <property type="entry name" value="PAS-like_dom_sf"/>
</dbReference>
<dbReference type="SUPFAM" id="SSF55785">
    <property type="entry name" value="PYP-like sensor domain (PAS domain)"/>
    <property type="match status" value="1"/>
</dbReference>
<evidence type="ECO:0000256" key="4">
    <source>
        <dbReference type="ARBA" id="ARBA00022692"/>
    </source>
</evidence>
<evidence type="ECO:0000259" key="9">
    <source>
        <dbReference type="PROSITE" id="PS50113"/>
    </source>
</evidence>
<dbReference type="RefSeq" id="WP_021317353.1">
    <property type="nucleotide sequence ID" value="NZ_AUWY01000057.1"/>
</dbReference>
<evidence type="ECO:0000256" key="2">
    <source>
        <dbReference type="ARBA" id="ARBA00012528"/>
    </source>
</evidence>
<dbReference type="EMBL" id="AUWY01000057">
    <property type="protein sequence ID" value="EQB32836.1"/>
    <property type="molecule type" value="Genomic_DNA"/>
</dbReference>
<feature type="transmembrane region" description="Helical" evidence="7">
    <location>
        <begin position="242"/>
        <end position="262"/>
    </location>
</feature>
<name>T0J4F8_9SPHN</name>
<feature type="transmembrane region" description="Helical" evidence="7">
    <location>
        <begin position="274"/>
        <end position="292"/>
    </location>
</feature>
<dbReference type="Proteomes" id="UP000015523">
    <property type="component" value="Unassembled WGS sequence"/>
</dbReference>
<dbReference type="PANTHER" id="PTHR45138:SF24">
    <property type="entry name" value="DIGUANYLATE CYCLASE DGCC-RELATED"/>
    <property type="match status" value="1"/>
</dbReference>
<dbReference type="PROSITE" id="PS50112">
    <property type="entry name" value="PAS"/>
    <property type="match status" value="1"/>
</dbReference>
<dbReference type="InterPro" id="IPR007895">
    <property type="entry name" value="MASE1"/>
</dbReference>
<evidence type="ECO:0000256" key="1">
    <source>
        <dbReference type="ARBA" id="ARBA00004651"/>
    </source>
</evidence>
<dbReference type="SMART" id="SM00267">
    <property type="entry name" value="GGDEF"/>
    <property type="match status" value="1"/>
</dbReference>
<feature type="transmembrane region" description="Helical" evidence="7">
    <location>
        <begin position="120"/>
        <end position="144"/>
    </location>
</feature>
<dbReference type="Pfam" id="PF05231">
    <property type="entry name" value="MASE1"/>
    <property type="match status" value="1"/>
</dbReference>
<evidence type="ECO:0000256" key="6">
    <source>
        <dbReference type="ARBA" id="ARBA00023136"/>
    </source>
</evidence>
<feature type="domain" description="PAS" evidence="8">
    <location>
        <begin position="305"/>
        <end position="375"/>
    </location>
</feature>
<dbReference type="EC" id="2.7.7.65" evidence="2"/>
<feature type="transmembrane region" description="Helical" evidence="7">
    <location>
        <begin position="61"/>
        <end position="81"/>
    </location>
</feature>
<feature type="transmembrane region" description="Helical" evidence="7">
    <location>
        <begin position="218"/>
        <end position="235"/>
    </location>
</feature>
<dbReference type="Gene3D" id="3.30.450.20">
    <property type="entry name" value="PAS domain"/>
    <property type="match status" value="1"/>
</dbReference>
<proteinExistence type="predicted"/>
<dbReference type="STRING" id="1346791.M529_07300"/>
<dbReference type="GO" id="GO:0043709">
    <property type="term" value="P:cell adhesion involved in single-species biofilm formation"/>
    <property type="evidence" value="ECO:0007669"/>
    <property type="project" value="TreeGrafter"/>
</dbReference>
<dbReference type="CDD" id="cd01949">
    <property type="entry name" value="GGDEF"/>
    <property type="match status" value="1"/>
</dbReference>
<evidence type="ECO:0000313" key="12">
    <source>
        <dbReference type="Proteomes" id="UP000015523"/>
    </source>
</evidence>
<dbReference type="NCBIfam" id="TIGR00254">
    <property type="entry name" value="GGDEF"/>
    <property type="match status" value="1"/>
</dbReference>
<keyword evidence="6 7" id="KW-0472">Membrane</keyword>
<dbReference type="GO" id="GO:0052621">
    <property type="term" value="F:diguanylate cyclase activity"/>
    <property type="evidence" value="ECO:0007669"/>
    <property type="project" value="UniProtKB-EC"/>
</dbReference>
<dbReference type="eggNOG" id="COG3706">
    <property type="taxonomic scope" value="Bacteria"/>
</dbReference>
<keyword evidence="4 7" id="KW-0812">Transmembrane</keyword>
<gene>
    <name evidence="11" type="ORF">M529_07300</name>
</gene>
<dbReference type="PATRIC" id="fig|1346791.3.peg.1396"/>
<dbReference type="NCBIfam" id="TIGR00229">
    <property type="entry name" value="sensory_box"/>
    <property type="match status" value="1"/>
</dbReference>
<dbReference type="eggNOG" id="COG3447">
    <property type="taxonomic scope" value="Bacteria"/>
</dbReference>
<keyword evidence="3" id="KW-1003">Cell membrane</keyword>
<dbReference type="InterPro" id="IPR029787">
    <property type="entry name" value="Nucleotide_cyclase"/>
</dbReference>
<dbReference type="GO" id="GO:0005886">
    <property type="term" value="C:plasma membrane"/>
    <property type="evidence" value="ECO:0007669"/>
    <property type="project" value="UniProtKB-SubCell"/>
</dbReference>
<dbReference type="PANTHER" id="PTHR45138">
    <property type="entry name" value="REGULATORY COMPONENTS OF SENSORY TRANSDUCTION SYSTEM"/>
    <property type="match status" value="1"/>
</dbReference>
<feature type="domain" description="PAC" evidence="9">
    <location>
        <begin position="379"/>
        <end position="431"/>
    </location>
</feature>
<dbReference type="GO" id="GO:1902201">
    <property type="term" value="P:negative regulation of bacterial-type flagellum-dependent cell motility"/>
    <property type="evidence" value="ECO:0007669"/>
    <property type="project" value="TreeGrafter"/>
</dbReference>
<feature type="transmembrane region" description="Helical" evidence="7">
    <location>
        <begin position="196"/>
        <end position="212"/>
    </location>
</feature>
<dbReference type="InterPro" id="IPR000014">
    <property type="entry name" value="PAS"/>
</dbReference>
<reference evidence="11 12" key="1">
    <citation type="journal article" date="2013" name="Genome Announc.">
        <title>Draft Genome Sequence of Sphingobium ummariense Strain RL-3, a Hexachlorocyclohexane-Degrading Bacterium.</title>
        <authorList>
            <person name="Kohli P."/>
            <person name="Dua A."/>
            <person name="Sangwan N."/>
            <person name="Oldach P."/>
            <person name="Khurana J.P."/>
            <person name="Lal R."/>
        </authorList>
    </citation>
    <scope>NUCLEOTIDE SEQUENCE [LARGE SCALE GENOMIC DNA]</scope>
    <source>
        <strain evidence="11 12">RL-3</strain>
    </source>
</reference>
<dbReference type="CDD" id="cd00130">
    <property type="entry name" value="PAS"/>
    <property type="match status" value="1"/>
</dbReference>
<keyword evidence="5 7" id="KW-1133">Transmembrane helix</keyword>
<dbReference type="SMART" id="SM00091">
    <property type="entry name" value="PAS"/>
    <property type="match status" value="1"/>
</dbReference>
<dbReference type="Pfam" id="PF08448">
    <property type="entry name" value="PAS_4"/>
    <property type="match status" value="1"/>
</dbReference>
<accession>T0J4F8</accession>
<feature type="transmembrane region" description="Helical" evidence="7">
    <location>
        <begin position="156"/>
        <end position="176"/>
    </location>
</feature>
<evidence type="ECO:0000256" key="7">
    <source>
        <dbReference type="SAM" id="Phobius"/>
    </source>
</evidence>
<dbReference type="PROSITE" id="PS50113">
    <property type="entry name" value="PAC"/>
    <property type="match status" value="1"/>
</dbReference>
<dbReference type="InterPro" id="IPR000700">
    <property type="entry name" value="PAS-assoc_C"/>
</dbReference>
<dbReference type="Pfam" id="PF00990">
    <property type="entry name" value="GGDEF"/>
    <property type="match status" value="1"/>
</dbReference>
<feature type="transmembrane region" description="Helical" evidence="7">
    <location>
        <begin position="12"/>
        <end position="31"/>
    </location>
</feature>
<dbReference type="InterPro" id="IPR013656">
    <property type="entry name" value="PAS_4"/>
</dbReference>
<comment type="caution">
    <text evidence="11">The sequence shown here is derived from an EMBL/GenBank/DDBJ whole genome shotgun (WGS) entry which is preliminary data.</text>
</comment>